<accession>A0ABV2J715</accession>
<dbReference type="InterPro" id="IPR007848">
    <property type="entry name" value="Small_mtfrase_dom"/>
</dbReference>
<comment type="caution">
    <text evidence="2">The sequence shown here is derived from an EMBL/GenBank/DDBJ whole genome shotgun (WGS) entry which is preliminary data.</text>
</comment>
<dbReference type="EC" id="2.1.1.172" evidence="2"/>
<evidence type="ECO:0000259" key="1">
    <source>
        <dbReference type="Pfam" id="PF05175"/>
    </source>
</evidence>
<dbReference type="InterPro" id="IPR050210">
    <property type="entry name" value="tRNA_Adenine-N(6)_MTase"/>
</dbReference>
<reference evidence="2 3" key="1">
    <citation type="submission" date="2024-06" db="EMBL/GenBank/DDBJ databases">
        <title>Genomic Encyclopedia of Type Strains, Phase IV (KMG-IV): sequencing the most valuable type-strain genomes for metagenomic binning, comparative biology and taxonomic classification.</title>
        <authorList>
            <person name="Goeker M."/>
        </authorList>
    </citation>
    <scope>NUCLEOTIDE SEQUENCE [LARGE SCALE GENOMIC DNA]</scope>
    <source>
        <strain evidence="2 3">DSM 21460</strain>
    </source>
</reference>
<dbReference type="Gene3D" id="3.40.50.150">
    <property type="entry name" value="Vaccinia Virus protein VP39"/>
    <property type="match status" value="1"/>
</dbReference>
<dbReference type="InterPro" id="IPR002052">
    <property type="entry name" value="DNA_methylase_N6_adenine_CS"/>
</dbReference>
<sequence>MNRDQVIGTKHIIYQKDDEFKYTTDSLILSSHIKGGENLLDLGCGTGIVSLRVEERFKKIYCVDKNTEVVSCLKRSIKENNLEEKILILQEDIFNLKSMFKTNCFDNVVINPPYYDYSNIKFKTTLAKHNFDLLEGLDIIKYLLKNSGTFTMIYPTFRLAEAIFKINKNSMKVKSIINIHNEFNKSSKSSIIIAKKQANFGNTFIDFYVNNEGDYTEEMKKVYENEVLI</sequence>
<keyword evidence="3" id="KW-1185">Reference proteome</keyword>
<keyword evidence="2" id="KW-0808">Transferase</keyword>
<dbReference type="CDD" id="cd02440">
    <property type="entry name" value="AdoMet_MTases"/>
    <property type="match status" value="1"/>
</dbReference>
<feature type="domain" description="Methyltransferase small" evidence="1">
    <location>
        <begin position="28"/>
        <end position="122"/>
    </location>
</feature>
<dbReference type="SUPFAM" id="SSF53335">
    <property type="entry name" value="S-adenosyl-L-methionine-dependent methyltransferases"/>
    <property type="match status" value="1"/>
</dbReference>
<evidence type="ECO:0000313" key="2">
    <source>
        <dbReference type="EMBL" id="MET3616560.1"/>
    </source>
</evidence>
<protein>
    <submittedName>
        <fullName evidence="2">16S rRNA (Guanine1207-N2)-methyltransferase</fullName>
        <ecNumber evidence="2">2.1.1.172</ecNumber>
    </submittedName>
</protein>
<dbReference type="PROSITE" id="PS00092">
    <property type="entry name" value="N6_MTASE"/>
    <property type="match status" value="1"/>
</dbReference>
<proteinExistence type="predicted"/>
<dbReference type="PANTHER" id="PTHR47739">
    <property type="entry name" value="TRNA1(VAL) (ADENINE(37)-N6)-METHYLTRANSFERASE"/>
    <property type="match status" value="1"/>
</dbReference>
<dbReference type="Pfam" id="PF05175">
    <property type="entry name" value="MTS"/>
    <property type="match status" value="1"/>
</dbReference>
<evidence type="ECO:0000313" key="3">
    <source>
        <dbReference type="Proteomes" id="UP001549162"/>
    </source>
</evidence>
<name>A0ABV2J715_9FIRM</name>
<dbReference type="InterPro" id="IPR029063">
    <property type="entry name" value="SAM-dependent_MTases_sf"/>
</dbReference>
<dbReference type="EMBL" id="JBEPMA010000001">
    <property type="protein sequence ID" value="MET3616560.1"/>
    <property type="molecule type" value="Genomic_DNA"/>
</dbReference>
<dbReference type="GO" id="GO:0052914">
    <property type="term" value="F:16S rRNA (guanine(1207)-N(2))-methyltransferase activity"/>
    <property type="evidence" value="ECO:0007669"/>
    <property type="project" value="UniProtKB-EC"/>
</dbReference>
<organism evidence="2 3">
    <name type="scientific">Peptoniphilus olsenii</name>
    <dbReference type="NCBI Taxonomy" id="411570"/>
    <lineage>
        <taxon>Bacteria</taxon>
        <taxon>Bacillati</taxon>
        <taxon>Bacillota</taxon>
        <taxon>Tissierellia</taxon>
        <taxon>Tissierellales</taxon>
        <taxon>Peptoniphilaceae</taxon>
        <taxon>Peptoniphilus</taxon>
    </lineage>
</organism>
<dbReference type="RefSeq" id="WP_354366567.1">
    <property type="nucleotide sequence ID" value="NZ_JBEPMA010000001.1"/>
</dbReference>
<dbReference type="PANTHER" id="PTHR47739:SF1">
    <property type="entry name" value="TRNA1(VAL) (ADENINE(37)-N6)-METHYLTRANSFERASE"/>
    <property type="match status" value="1"/>
</dbReference>
<dbReference type="Proteomes" id="UP001549162">
    <property type="component" value="Unassembled WGS sequence"/>
</dbReference>
<gene>
    <name evidence="2" type="ORF">ABID14_000180</name>
</gene>
<keyword evidence="2" id="KW-0489">Methyltransferase</keyword>